<keyword evidence="5" id="KW-0809">Transit peptide</keyword>
<evidence type="ECO:0000256" key="5">
    <source>
        <dbReference type="ARBA" id="ARBA00022946"/>
    </source>
</evidence>
<dbReference type="PANTHER" id="PTHR43706">
    <property type="entry name" value="NADH DEHYDROGENASE"/>
    <property type="match status" value="1"/>
</dbReference>
<dbReference type="CDD" id="cd00038">
    <property type="entry name" value="CAP_ED"/>
    <property type="match status" value="1"/>
</dbReference>
<comment type="caution">
    <text evidence="10">The sequence shown here is derived from an EMBL/GenBank/DDBJ whole genome shotgun (WGS) entry which is preliminary data.</text>
</comment>
<dbReference type="InterPro" id="IPR014710">
    <property type="entry name" value="RmlC-like_jellyroll"/>
</dbReference>
<dbReference type="GO" id="GO:0050136">
    <property type="term" value="F:NADH dehydrogenase (quinone) (non-electrogenic) activity"/>
    <property type="evidence" value="ECO:0007669"/>
    <property type="project" value="UniProtKB-EC"/>
</dbReference>
<dbReference type="Pfam" id="PF07992">
    <property type="entry name" value="Pyr_redox_2"/>
    <property type="match status" value="1"/>
</dbReference>
<accession>A0A2V1GVH6</accession>
<comment type="catalytic activity">
    <reaction evidence="8">
        <text>a quinone + NADH + H(+) = a quinol + NAD(+)</text>
        <dbReference type="Rhea" id="RHEA:46160"/>
        <dbReference type="ChEBI" id="CHEBI:15378"/>
        <dbReference type="ChEBI" id="CHEBI:24646"/>
        <dbReference type="ChEBI" id="CHEBI:57540"/>
        <dbReference type="ChEBI" id="CHEBI:57945"/>
        <dbReference type="ChEBI" id="CHEBI:132124"/>
        <dbReference type="EC" id="1.6.5.9"/>
    </reaction>
</comment>
<evidence type="ECO:0000256" key="7">
    <source>
        <dbReference type="ARBA" id="ARBA00023027"/>
    </source>
</evidence>
<dbReference type="EC" id="1.6.5.9" evidence="2"/>
<feature type="domain" description="Cyclic nucleotide-binding" evidence="9">
    <location>
        <begin position="430"/>
        <end position="512"/>
    </location>
</feature>
<keyword evidence="3" id="KW-0285">Flavoprotein</keyword>
<dbReference type="SMART" id="SM00100">
    <property type="entry name" value="cNMP"/>
    <property type="match status" value="1"/>
</dbReference>
<organism evidence="10 11">
    <name type="scientific">Pelagibaculum spongiae</name>
    <dbReference type="NCBI Taxonomy" id="2080658"/>
    <lineage>
        <taxon>Bacteria</taxon>
        <taxon>Pseudomonadati</taxon>
        <taxon>Pseudomonadota</taxon>
        <taxon>Gammaproteobacteria</taxon>
        <taxon>Oceanospirillales</taxon>
        <taxon>Pelagibaculum</taxon>
    </lineage>
</organism>
<dbReference type="RefSeq" id="WP_116688902.1">
    <property type="nucleotide sequence ID" value="NZ_CAWNYD010000013.1"/>
</dbReference>
<evidence type="ECO:0000256" key="4">
    <source>
        <dbReference type="ARBA" id="ARBA00022827"/>
    </source>
</evidence>
<dbReference type="InterPro" id="IPR045024">
    <property type="entry name" value="NDH-2"/>
</dbReference>
<dbReference type="PRINTS" id="PR00368">
    <property type="entry name" value="FADPNR"/>
</dbReference>
<proteinExistence type="inferred from homology"/>
<evidence type="ECO:0000259" key="9">
    <source>
        <dbReference type="PROSITE" id="PS50042"/>
    </source>
</evidence>
<dbReference type="Gene3D" id="3.50.50.100">
    <property type="match status" value="1"/>
</dbReference>
<name>A0A2V1GVH6_9GAMM</name>
<dbReference type="InterPro" id="IPR054585">
    <property type="entry name" value="NDH2-like_C"/>
</dbReference>
<dbReference type="Gene3D" id="2.60.120.10">
    <property type="entry name" value="Jelly Rolls"/>
    <property type="match status" value="1"/>
</dbReference>
<dbReference type="InterPro" id="IPR018490">
    <property type="entry name" value="cNMP-bd_dom_sf"/>
</dbReference>
<evidence type="ECO:0000256" key="2">
    <source>
        <dbReference type="ARBA" id="ARBA00012637"/>
    </source>
</evidence>
<evidence type="ECO:0000256" key="3">
    <source>
        <dbReference type="ARBA" id="ARBA00022630"/>
    </source>
</evidence>
<comment type="similarity">
    <text evidence="1">Belongs to the NADH dehydrogenase family.</text>
</comment>
<evidence type="ECO:0000256" key="1">
    <source>
        <dbReference type="ARBA" id="ARBA00005272"/>
    </source>
</evidence>
<protein>
    <recommendedName>
        <fullName evidence="2">NADH:ubiquinone reductase (non-electrogenic)</fullName>
        <ecNumber evidence="2">1.6.5.9</ecNumber>
    </recommendedName>
</protein>
<dbReference type="EMBL" id="QDDL01000013">
    <property type="protein sequence ID" value="PVZ64349.1"/>
    <property type="molecule type" value="Genomic_DNA"/>
</dbReference>
<dbReference type="PANTHER" id="PTHR43706:SF47">
    <property type="entry name" value="EXTERNAL NADH-UBIQUINONE OXIDOREDUCTASE 1, MITOCHONDRIAL-RELATED"/>
    <property type="match status" value="1"/>
</dbReference>
<dbReference type="InterPro" id="IPR000595">
    <property type="entry name" value="cNMP-bd_dom"/>
</dbReference>
<dbReference type="InterPro" id="IPR036188">
    <property type="entry name" value="FAD/NAD-bd_sf"/>
</dbReference>
<dbReference type="AlphaFoldDB" id="A0A2V1GVH6"/>
<gene>
    <name evidence="10" type="ORF">DC094_20015</name>
</gene>
<evidence type="ECO:0000313" key="10">
    <source>
        <dbReference type="EMBL" id="PVZ64349.1"/>
    </source>
</evidence>
<sequence length="542" mass="60215">MQKKRIVIAGGGFGGVFAAQQLQKLSGDQYQIELISENNYFVFQPLLPEVASGTINVQDAVSPLRLLLPKVKVRQAEVVDVDTEKKQLIVVQGRKRVLIPIAYDHLILATGQVTNLESFHGFEQHSLTMKNLSDAHQLRNHIIQCLELADVTEDEVIKKRMLTFVVAGGGFSGVETIGEMVEMIQRTLRFYPNINKDDVECIMVQSGARILPELPEKLSQYAREKLEKRGVEILLHEGVKSASATTLTLGSGKKLNTSTIVCTIGNGPSPFIRKIDLPQQHGKICVNRHLQVEGQSNIWSLGDTALVPLKDQPTERTDFAPPTAQFTVREASQLAKNIHALESGKAMTAFTFTPRGMLASLGNYSGVASMFGINMSGLFAWLLWRSFYIALLPGFATRLRVGLNWFYDYFLPRTIVQVQQASGSGCKYMHFSAGELVFDQNQLLDGLHIVVSGKLEMRIAATDDQQEFVKQIGAGDHWGEKILENQVATTGVVTALEDSLVLVMDKTDFGRLKQALPSFRDYFDQINPERYSSAIKKTDINN</sequence>
<dbReference type="InterPro" id="IPR023753">
    <property type="entry name" value="FAD/NAD-binding_dom"/>
</dbReference>
<keyword evidence="7" id="KW-0520">NAD</keyword>
<dbReference type="SUPFAM" id="SSF51905">
    <property type="entry name" value="FAD/NAD(P)-binding domain"/>
    <property type="match status" value="2"/>
</dbReference>
<reference evidence="10 11" key="1">
    <citation type="submission" date="2018-04" db="EMBL/GenBank/DDBJ databases">
        <title>Thalassorhabdus spongiae gen. nov., sp. nov., isolated from a marine sponge in South-West Iceland.</title>
        <authorList>
            <person name="Knobloch S."/>
            <person name="Daussin A."/>
            <person name="Johannsson R."/>
            <person name="Marteinsson V.T."/>
        </authorList>
    </citation>
    <scope>NUCLEOTIDE SEQUENCE [LARGE SCALE GENOMIC DNA]</scope>
    <source>
        <strain evidence="10 11">Hp12</strain>
    </source>
</reference>
<keyword evidence="4" id="KW-0274">FAD</keyword>
<evidence type="ECO:0000256" key="6">
    <source>
        <dbReference type="ARBA" id="ARBA00023002"/>
    </source>
</evidence>
<evidence type="ECO:0000256" key="8">
    <source>
        <dbReference type="ARBA" id="ARBA00047599"/>
    </source>
</evidence>
<dbReference type="Pfam" id="PF00027">
    <property type="entry name" value="cNMP_binding"/>
    <property type="match status" value="1"/>
</dbReference>
<dbReference type="Pfam" id="PF22366">
    <property type="entry name" value="NDH2_C"/>
    <property type="match status" value="1"/>
</dbReference>
<dbReference type="OrthoDB" id="9781621at2"/>
<keyword evidence="11" id="KW-1185">Reference proteome</keyword>
<dbReference type="PROSITE" id="PS50042">
    <property type="entry name" value="CNMP_BINDING_3"/>
    <property type="match status" value="1"/>
</dbReference>
<keyword evidence="6" id="KW-0560">Oxidoreductase</keyword>
<dbReference type="Proteomes" id="UP000244906">
    <property type="component" value="Unassembled WGS sequence"/>
</dbReference>
<evidence type="ECO:0000313" key="11">
    <source>
        <dbReference type="Proteomes" id="UP000244906"/>
    </source>
</evidence>
<dbReference type="SUPFAM" id="SSF51206">
    <property type="entry name" value="cAMP-binding domain-like"/>
    <property type="match status" value="1"/>
</dbReference>